<comment type="caution">
    <text evidence="2">The sequence shown here is derived from an EMBL/GenBank/DDBJ whole genome shotgun (WGS) entry which is preliminary data.</text>
</comment>
<accession>A0ABP8PR29</accession>
<feature type="transmembrane region" description="Helical" evidence="1">
    <location>
        <begin position="135"/>
        <end position="155"/>
    </location>
</feature>
<evidence type="ECO:0008006" key="4">
    <source>
        <dbReference type="Google" id="ProtNLM"/>
    </source>
</evidence>
<feature type="transmembrane region" description="Helical" evidence="1">
    <location>
        <begin position="206"/>
        <end position="227"/>
    </location>
</feature>
<dbReference type="Proteomes" id="UP001500503">
    <property type="component" value="Unassembled WGS sequence"/>
</dbReference>
<protein>
    <recommendedName>
        <fullName evidence="4">DUF3592 domain-containing protein</fullName>
    </recommendedName>
</protein>
<evidence type="ECO:0000313" key="2">
    <source>
        <dbReference type="EMBL" id="GAA4490485.1"/>
    </source>
</evidence>
<gene>
    <name evidence="2" type="ORF">GCM10023191_022720</name>
</gene>
<sequence length="232" mass="24942">MVIGCVWACGGLLLLISGLSAATVYYPRAYRDLHAYERGARCTVPLRGADCTSDVDAVVTRVYIGHSKVDGPDKVTVTGPAGFGGSVELGGSEPVLSHLKPGDHVTVRVWHSRWTQIAAGGRVQATRETPVGVPLSWLATGLAFCLFGLVAFDYAARYLSRRLHARWNETGQTISAVGKTLVAAAVLAFLATLLPRPGHDPSPGPYFLTLALSMTTTGGVFVAVWWLRRYFR</sequence>
<reference evidence="3" key="1">
    <citation type="journal article" date="2019" name="Int. J. Syst. Evol. Microbiol.">
        <title>The Global Catalogue of Microorganisms (GCM) 10K type strain sequencing project: providing services to taxonomists for standard genome sequencing and annotation.</title>
        <authorList>
            <consortium name="The Broad Institute Genomics Platform"/>
            <consortium name="The Broad Institute Genome Sequencing Center for Infectious Disease"/>
            <person name="Wu L."/>
            <person name="Ma J."/>
        </authorList>
    </citation>
    <scope>NUCLEOTIDE SEQUENCE [LARGE SCALE GENOMIC DNA]</scope>
    <source>
        <strain evidence="3">JCM 17933</strain>
    </source>
</reference>
<keyword evidence="3" id="KW-1185">Reference proteome</keyword>
<dbReference type="EMBL" id="BAABHF010000016">
    <property type="protein sequence ID" value="GAA4490485.1"/>
    <property type="molecule type" value="Genomic_DNA"/>
</dbReference>
<keyword evidence="1" id="KW-1133">Transmembrane helix</keyword>
<keyword evidence="1" id="KW-0812">Transmembrane</keyword>
<proteinExistence type="predicted"/>
<evidence type="ECO:0000256" key="1">
    <source>
        <dbReference type="SAM" id="Phobius"/>
    </source>
</evidence>
<name>A0ABP8PR29_9ACTN</name>
<organism evidence="2 3">
    <name type="scientific">Actinoallomurus oryzae</name>
    <dbReference type="NCBI Taxonomy" id="502180"/>
    <lineage>
        <taxon>Bacteria</taxon>
        <taxon>Bacillati</taxon>
        <taxon>Actinomycetota</taxon>
        <taxon>Actinomycetes</taxon>
        <taxon>Streptosporangiales</taxon>
        <taxon>Thermomonosporaceae</taxon>
        <taxon>Actinoallomurus</taxon>
    </lineage>
</organism>
<keyword evidence="1" id="KW-0472">Membrane</keyword>
<evidence type="ECO:0000313" key="3">
    <source>
        <dbReference type="Proteomes" id="UP001500503"/>
    </source>
</evidence>
<feature type="transmembrane region" description="Helical" evidence="1">
    <location>
        <begin position="176"/>
        <end position="194"/>
    </location>
</feature>